<dbReference type="Proteomes" id="UP001527866">
    <property type="component" value="Unassembled WGS sequence"/>
</dbReference>
<dbReference type="SMART" id="SM00987">
    <property type="entry name" value="UreE_C"/>
    <property type="match status" value="1"/>
</dbReference>
<dbReference type="Gene3D" id="3.40.470.10">
    <property type="entry name" value="Uracil-DNA glycosylase-like domain"/>
    <property type="match status" value="1"/>
</dbReference>
<keyword evidence="1" id="KW-0227">DNA damage</keyword>
<dbReference type="Pfam" id="PF03167">
    <property type="entry name" value="UDG"/>
    <property type="match status" value="1"/>
</dbReference>
<dbReference type="RefSeq" id="WP_270690316.1">
    <property type="nucleotide sequence ID" value="NZ_JAQFWQ010000144.1"/>
</dbReference>
<reference evidence="6 7" key="1">
    <citation type="submission" date="2023-01" db="EMBL/GenBank/DDBJ databases">
        <title>Draft genome sequence of Nocardiopsis sp. RSe5-2 isolated from halophytes.</title>
        <authorList>
            <person name="Duangmal K."/>
            <person name="Chantavorakit T."/>
        </authorList>
    </citation>
    <scope>NUCLEOTIDE SEQUENCE [LARGE SCALE GENOMIC DNA]</scope>
    <source>
        <strain evidence="6 7">RSe5-2</strain>
    </source>
</reference>
<accession>A0ABT4UCS8</accession>
<organism evidence="6 7">
    <name type="scientific">Nocardiopsis endophytica</name>
    <dbReference type="NCBI Taxonomy" id="3018445"/>
    <lineage>
        <taxon>Bacteria</taxon>
        <taxon>Bacillati</taxon>
        <taxon>Actinomycetota</taxon>
        <taxon>Actinomycetes</taxon>
        <taxon>Streptosporangiales</taxon>
        <taxon>Nocardiopsidaceae</taxon>
        <taxon>Nocardiopsis</taxon>
    </lineage>
</organism>
<sequence length="219" mass="22995">MGTGEGTRARRGPTAEELRSAHGATIPDVLGPGLNVLFCGINPGLYSGWTGHHFARPGNRFWPALHRAGFTPRLLRPDEQDELPRWGLGITNIAARATARADELTPDELREGGRALAERTERLAPGVLAVLGVTAYRSAFGAPRARIGPQDDVRIGGVPVWVLPNPSGLNAHWTVDAIAGELRRVRERHGGGPAGGPGGRAAAPAHGSPGPGAHRSTGR</sequence>
<name>A0ABT4UCS8_9ACTN</name>
<evidence type="ECO:0000259" key="5">
    <source>
        <dbReference type="SMART" id="SM00986"/>
    </source>
</evidence>
<proteinExistence type="predicted"/>
<dbReference type="InterPro" id="IPR015637">
    <property type="entry name" value="MUG/TDG"/>
</dbReference>
<keyword evidence="6" id="KW-0326">Glycosidase</keyword>
<evidence type="ECO:0000256" key="3">
    <source>
        <dbReference type="ARBA" id="ARBA00023204"/>
    </source>
</evidence>
<dbReference type="PANTHER" id="PTHR12159">
    <property type="entry name" value="G/T AND G/U MISMATCH-SPECIFIC DNA GLYCOSYLASE"/>
    <property type="match status" value="1"/>
</dbReference>
<dbReference type="SUPFAM" id="SSF52141">
    <property type="entry name" value="Uracil-DNA glycosylase-like"/>
    <property type="match status" value="1"/>
</dbReference>
<dbReference type="SMART" id="SM00986">
    <property type="entry name" value="UDG"/>
    <property type="match status" value="1"/>
</dbReference>
<dbReference type="NCBIfam" id="NF007570">
    <property type="entry name" value="PRK10201.1"/>
    <property type="match status" value="1"/>
</dbReference>
<dbReference type="CDD" id="cd10028">
    <property type="entry name" value="UDG-F2_TDG_MUG"/>
    <property type="match status" value="1"/>
</dbReference>
<gene>
    <name evidence="6" type="primary">mug</name>
    <name evidence="6" type="ORF">O4J56_29390</name>
</gene>
<evidence type="ECO:0000256" key="2">
    <source>
        <dbReference type="ARBA" id="ARBA00022801"/>
    </source>
</evidence>
<dbReference type="InterPro" id="IPR005122">
    <property type="entry name" value="Uracil-DNA_glycosylase-like"/>
</dbReference>
<dbReference type="InterPro" id="IPR036895">
    <property type="entry name" value="Uracil-DNA_glycosylase-like_sf"/>
</dbReference>
<feature type="compositionally biased region" description="Low complexity" evidence="4">
    <location>
        <begin position="200"/>
        <end position="219"/>
    </location>
</feature>
<dbReference type="PANTHER" id="PTHR12159:SF9">
    <property type="entry name" value="G_T MISMATCH-SPECIFIC THYMINE DNA GLYCOSYLASE"/>
    <property type="match status" value="1"/>
</dbReference>
<evidence type="ECO:0000256" key="4">
    <source>
        <dbReference type="SAM" id="MobiDB-lite"/>
    </source>
</evidence>
<dbReference type="EC" id="3.2.2.28" evidence="6"/>
<keyword evidence="2 6" id="KW-0378">Hydrolase</keyword>
<evidence type="ECO:0000313" key="7">
    <source>
        <dbReference type="Proteomes" id="UP001527866"/>
    </source>
</evidence>
<protein>
    <submittedName>
        <fullName evidence="6">G/U mismatch-specific DNA glycosylase</fullName>
        <ecNumber evidence="6">3.2.2.28</ecNumber>
    </submittedName>
</protein>
<keyword evidence="3" id="KW-0234">DNA repair</keyword>
<feature type="region of interest" description="Disordered" evidence="4">
    <location>
        <begin position="187"/>
        <end position="219"/>
    </location>
</feature>
<dbReference type="GO" id="GO:0016798">
    <property type="term" value="F:hydrolase activity, acting on glycosyl bonds"/>
    <property type="evidence" value="ECO:0007669"/>
    <property type="project" value="UniProtKB-KW"/>
</dbReference>
<evidence type="ECO:0000313" key="6">
    <source>
        <dbReference type="EMBL" id="MDA2814795.1"/>
    </source>
</evidence>
<comment type="caution">
    <text evidence="6">The sequence shown here is derived from an EMBL/GenBank/DDBJ whole genome shotgun (WGS) entry which is preliminary data.</text>
</comment>
<dbReference type="EMBL" id="JAQFWQ010000144">
    <property type="protein sequence ID" value="MDA2814795.1"/>
    <property type="molecule type" value="Genomic_DNA"/>
</dbReference>
<feature type="domain" description="Uracil-DNA glycosylase-like" evidence="5">
    <location>
        <begin position="27"/>
        <end position="182"/>
    </location>
</feature>
<keyword evidence="7" id="KW-1185">Reference proteome</keyword>
<evidence type="ECO:0000256" key="1">
    <source>
        <dbReference type="ARBA" id="ARBA00022763"/>
    </source>
</evidence>